<keyword evidence="1" id="KW-1133">Transmembrane helix</keyword>
<reference evidence="2" key="1">
    <citation type="submission" date="2018-06" db="EMBL/GenBank/DDBJ databases">
        <authorList>
            <person name="Zhirakovskaya E."/>
        </authorList>
    </citation>
    <scope>NUCLEOTIDE SEQUENCE</scope>
</reference>
<organism evidence="2">
    <name type="scientific">hydrothermal vent metagenome</name>
    <dbReference type="NCBI Taxonomy" id="652676"/>
    <lineage>
        <taxon>unclassified sequences</taxon>
        <taxon>metagenomes</taxon>
        <taxon>ecological metagenomes</taxon>
    </lineage>
</organism>
<feature type="transmembrane region" description="Helical" evidence="1">
    <location>
        <begin position="32"/>
        <end position="52"/>
    </location>
</feature>
<sequence>MVAAWGISLFWNAISFPAAIAALPEIMEKQEYKALAVLVFPLIGLGLLYWAIKKTLQWRRFGFTPLTMDPYPGSIAGQVGGHIRINCTYQPQQIFKITLACVYSYISGSGKNRSRKEDAKWLDEGYARVNPGASSIDLSFCFDVPDNLPASDDKTQESYHLWRLTLECEMEGVDLNRNFEIPVYQTGQQSAHISFKSSELLPAGVEKITAESLLPLQHTGSGKTLYYPMLRNPWSSIAGVAFGGIFSAVGVFLWQQAKTEGGMLYFMASVFGLIGFSVVLAGIYSAFNSLQIKLDGLSLHYRRRFLVFTLVDKTIPYTDITRIGSRQSSSRNTSGKHRIAYKIFALAGGKRYTLAESITSASKGDLVVAYFEKEMTR</sequence>
<dbReference type="AlphaFoldDB" id="A0A3B0YFI3"/>
<name>A0A3B0YFI3_9ZZZZ</name>
<dbReference type="EMBL" id="UOFN01000009">
    <property type="protein sequence ID" value="VAW72909.1"/>
    <property type="molecule type" value="Genomic_DNA"/>
</dbReference>
<evidence type="ECO:0000313" key="2">
    <source>
        <dbReference type="EMBL" id="VAW72909.1"/>
    </source>
</evidence>
<feature type="transmembrane region" description="Helical" evidence="1">
    <location>
        <begin position="263"/>
        <end position="287"/>
    </location>
</feature>
<accession>A0A3B0YFI3</accession>
<keyword evidence="1" id="KW-0472">Membrane</keyword>
<evidence type="ECO:0008006" key="3">
    <source>
        <dbReference type="Google" id="ProtNLM"/>
    </source>
</evidence>
<proteinExistence type="predicted"/>
<feature type="transmembrane region" description="Helical" evidence="1">
    <location>
        <begin position="237"/>
        <end position="257"/>
    </location>
</feature>
<evidence type="ECO:0000256" key="1">
    <source>
        <dbReference type="SAM" id="Phobius"/>
    </source>
</evidence>
<gene>
    <name evidence="2" type="ORF">MNBD_GAMMA15-409</name>
</gene>
<protein>
    <recommendedName>
        <fullName evidence="3">DUF3592 domain-containing protein</fullName>
    </recommendedName>
</protein>
<keyword evidence="1" id="KW-0812">Transmembrane</keyword>